<dbReference type="EMBL" id="MFVL01000028">
    <property type="protein sequence ID" value="OGJ00755.1"/>
    <property type="molecule type" value="Genomic_DNA"/>
</dbReference>
<comment type="similarity">
    <text evidence="1">Belongs to the thioredoxin family. DsbA subfamily.</text>
</comment>
<reference evidence="8 9" key="1">
    <citation type="journal article" date="2016" name="Nat. Commun.">
        <title>Thousands of microbial genomes shed light on interconnected biogeochemical processes in an aquifer system.</title>
        <authorList>
            <person name="Anantharaman K."/>
            <person name="Brown C.T."/>
            <person name="Hug L.A."/>
            <person name="Sharon I."/>
            <person name="Castelle C.J."/>
            <person name="Probst A.J."/>
            <person name="Thomas B.C."/>
            <person name="Singh A."/>
            <person name="Wilkins M.J."/>
            <person name="Karaoz U."/>
            <person name="Brodie E.L."/>
            <person name="Williams K.H."/>
            <person name="Hubbard S.S."/>
            <person name="Banfield J.F."/>
        </authorList>
    </citation>
    <scope>NUCLEOTIDE SEQUENCE [LARGE SCALE GENOMIC DNA]</scope>
</reference>
<name>A0A1F6Y349_9BACT</name>
<keyword evidence="6" id="KW-1133">Transmembrane helix</keyword>
<dbReference type="Gene3D" id="3.40.30.10">
    <property type="entry name" value="Glutaredoxin"/>
    <property type="match status" value="1"/>
</dbReference>
<accession>A0A1F6Y349</accession>
<proteinExistence type="inferred from homology"/>
<dbReference type="InterPro" id="IPR013766">
    <property type="entry name" value="Thioredoxin_domain"/>
</dbReference>
<keyword evidence="4" id="KW-1015">Disulfide bond</keyword>
<keyword evidence="6" id="KW-0812">Transmembrane</keyword>
<keyword evidence="5" id="KW-0676">Redox-active center</keyword>
<dbReference type="InterPro" id="IPR012336">
    <property type="entry name" value="Thioredoxin-like_fold"/>
</dbReference>
<comment type="caution">
    <text evidence="8">The sequence shown here is derived from an EMBL/GenBank/DDBJ whole genome shotgun (WGS) entry which is preliminary data.</text>
</comment>
<dbReference type="SUPFAM" id="SSF52833">
    <property type="entry name" value="Thioredoxin-like"/>
    <property type="match status" value="1"/>
</dbReference>
<dbReference type="PANTHER" id="PTHR13887:SF14">
    <property type="entry name" value="DISULFIDE BOND FORMATION PROTEIN D"/>
    <property type="match status" value="1"/>
</dbReference>
<evidence type="ECO:0000259" key="7">
    <source>
        <dbReference type="PROSITE" id="PS51352"/>
    </source>
</evidence>
<dbReference type="Pfam" id="PF13462">
    <property type="entry name" value="Thioredoxin_4"/>
    <property type="match status" value="2"/>
</dbReference>
<evidence type="ECO:0000256" key="3">
    <source>
        <dbReference type="ARBA" id="ARBA00023002"/>
    </source>
</evidence>
<feature type="transmembrane region" description="Helical" evidence="6">
    <location>
        <begin position="20"/>
        <end position="37"/>
    </location>
</feature>
<evidence type="ECO:0000256" key="6">
    <source>
        <dbReference type="SAM" id="Phobius"/>
    </source>
</evidence>
<evidence type="ECO:0000313" key="9">
    <source>
        <dbReference type="Proteomes" id="UP000177693"/>
    </source>
</evidence>
<evidence type="ECO:0000256" key="1">
    <source>
        <dbReference type="ARBA" id="ARBA00005791"/>
    </source>
</evidence>
<dbReference type="Proteomes" id="UP000177693">
    <property type="component" value="Unassembled WGS sequence"/>
</dbReference>
<keyword evidence="6" id="KW-0472">Membrane</keyword>
<dbReference type="PANTHER" id="PTHR13887">
    <property type="entry name" value="GLUTATHIONE S-TRANSFERASE KAPPA"/>
    <property type="match status" value="1"/>
</dbReference>
<organism evidence="8 9">
    <name type="scientific">Candidatus Nomurabacteria bacterium RIFCSPLOWO2_02_FULL_40_67</name>
    <dbReference type="NCBI Taxonomy" id="1801787"/>
    <lineage>
        <taxon>Bacteria</taxon>
        <taxon>Candidatus Nomuraibacteriota</taxon>
    </lineage>
</organism>
<evidence type="ECO:0000256" key="5">
    <source>
        <dbReference type="ARBA" id="ARBA00023284"/>
    </source>
</evidence>
<keyword evidence="2" id="KW-0732">Signal</keyword>
<evidence type="ECO:0000256" key="4">
    <source>
        <dbReference type="ARBA" id="ARBA00023157"/>
    </source>
</evidence>
<protein>
    <recommendedName>
        <fullName evidence="7">Thioredoxin domain-containing protein</fullName>
    </recommendedName>
</protein>
<dbReference type="GO" id="GO:0016491">
    <property type="term" value="F:oxidoreductase activity"/>
    <property type="evidence" value="ECO:0007669"/>
    <property type="project" value="UniProtKB-KW"/>
</dbReference>
<evidence type="ECO:0000256" key="2">
    <source>
        <dbReference type="ARBA" id="ARBA00022729"/>
    </source>
</evidence>
<gene>
    <name evidence="8" type="ORF">A3I23_03180</name>
</gene>
<evidence type="ECO:0000313" key="8">
    <source>
        <dbReference type="EMBL" id="OGJ00755.1"/>
    </source>
</evidence>
<dbReference type="PROSITE" id="PS51352">
    <property type="entry name" value="THIOREDOXIN_2"/>
    <property type="match status" value="1"/>
</dbReference>
<dbReference type="AlphaFoldDB" id="A0A1F6Y349"/>
<sequence length="254" mass="27736">MEENIEKKKNSNQNKSQAQIAGAIIIAGIVIAGAILLKGNMGNLPNTNDPFANITIAEVNASDRTLGDPKAKVTVILYEDFQCPFCGAISGLEPDMPLIQALKQRDPSWTPFLPGVKEYVQKGTVQFVYRDWAFLGPESVQSAEAARCAGDQGKFWEYHDYLYTHQDGENEEAFADPKLKSFAQTLGLETATFNKCLDENKYAQAVEDSKIEGSKAGVNGTPKGFILRKGKIVATIDGAESWTTVKPKIDSALK</sequence>
<feature type="domain" description="Thioredoxin" evidence="7">
    <location>
        <begin position="45"/>
        <end position="254"/>
    </location>
</feature>
<dbReference type="InterPro" id="IPR036249">
    <property type="entry name" value="Thioredoxin-like_sf"/>
</dbReference>
<keyword evidence="3" id="KW-0560">Oxidoreductase</keyword>